<accession>A0ACC2XTI1</accession>
<gene>
    <name evidence="1" type="ORF">QFC24_000735</name>
</gene>
<sequence length="104" mass="11246">MADSTSLPASLTKHMDNLEHPLPRQVSSRANLSQSVILQQRSSQGTDTTHTTGTTLWLGAQILSAYLAETLAFTTPSVQPRRKAIELGGGVGFLAQVLQFKVLR</sequence>
<dbReference type="Proteomes" id="UP001234202">
    <property type="component" value="Unassembled WGS sequence"/>
</dbReference>
<proteinExistence type="predicted"/>
<comment type="caution">
    <text evidence="1">The sequence shown here is derived from an EMBL/GenBank/DDBJ whole genome shotgun (WGS) entry which is preliminary data.</text>
</comment>
<protein>
    <submittedName>
        <fullName evidence="1">Uncharacterized protein</fullName>
    </submittedName>
</protein>
<dbReference type="EMBL" id="JASBWV010000002">
    <property type="protein sequence ID" value="KAJ9127328.1"/>
    <property type="molecule type" value="Genomic_DNA"/>
</dbReference>
<name>A0ACC2XTI1_9TREE</name>
<organism evidence="1 2">
    <name type="scientific">Naganishia onofrii</name>
    <dbReference type="NCBI Taxonomy" id="1851511"/>
    <lineage>
        <taxon>Eukaryota</taxon>
        <taxon>Fungi</taxon>
        <taxon>Dikarya</taxon>
        <taxon>Basidiomycota</taxon>
        <taxon>Agaricomycotina</taxon>
        <taxon>Tremellomycetes</taxon>
        <taxon>Filobasidiales</taxon>
        <taxon>Filobasidiaceae</taxon>
        <taxon>Naganishia</taxon>
    </lineage>
</organism>
<keyword evidence="2" id="KW-1185">Reference proteome</keyword>
<reference evidence="1" key="1">
    <citation type="submission" date="2023-04" db="EMBL/GenBank/DDBJ databases">
        <title>Draft Genome sequencing of Naganishia species isolated from polar environments using Oxford Nanopore Technology.</title>
        <authorList>
            <person name="Leo P."/>
            <person name="Venkateswaran K."/>
        </authorList>
    </citation>
    <scope>NUCLEOTIDE SEQUENCE</scope>
    <source>
        <strain evidence="1">DBVPG 5303</strain>
    </source>
</reference>
<evidence type="ECO:0000313" key="2">
    <source>
        <dbReference type="Proteomes" id="UP001234202"/>
    </source>
</evidence>
<evidence type="ECO:0000313" key="1">
    <source>
        <dbReference type="EMBL" id="KAJ9127328.1"/>
    </source>
</evidence>